<dbReference type="GO" id="GO:0097193">
    <property type="term" value="P:intrinsic apoptotic signaling pathway"/>
    <property type="evidence" value="ECO:0007669"/>
    <property type="project" value="InterPro"/>
</dbReference>
<dbReference type="OrthoDB" id="6246201at2759"/>
<keyword evidence="5" id="KW-0496">Mitochondrion</keyword>
<evidence type="ECO:0000256" key="5">
    <source>
        <dbReference type="ARBA" id="ARBA00023128"/>
    </source>
</evidence>
<dbReference type="RefSeq" id="XP_014569048.1">
    <property type="nucleotide sequence ID" value="XM_014713562.1"/>
</dbReference>
<dbReference type="PANTHER" id="PTHR31107">
    <property type="entry name" value="APOPTOGENIC PROTEIN 1, MITOCHONDRIAL"/>
    <property type="match status" value="1"/>
</dbReference>
<dbReference type="HOGENOM" id="CLU_067392_0_0_1"/>
<evidence type="ECO:0000313" key="8">
    <source>
        <dbReference type="Proteomes" id="UP000009131"/>
    </source>
</evidence>
<dbReference type="GO" id="GO:0005743">
    <property type="term" value="C:mitochondrial inner membrane"/>
    <property type="evidence" value="ECO:0007669"/>
    <property type="project" value="UniProtKB-SubCell"/>
</dbReference>
<name>G7DSB2_MIXOS</name>
<evidence type="ECO:0000256" key="1">
    <source>
        <dbReference type="ARBA" id="ARBA00004443"/>
    </source>
</evidence>
<reference evidence="7 8" key="2">
    <citation type="journal article" date="2012" name="Open Biol.">
        <title>Characteristics of nucleosomes and linker DNA regions on the genome of the basidiomycete Mixia osmundae revealed by mono- and dinucleosome mapping.</title>
        <authorList>
            <person name="Nishida H."/>
            <person name="Kondo S."/>
            <person name="Matsumoto T."/>
            <person name="Suzuki Y."/>
            <person name="Yoshikawa H."/>
            <person name="Taylor T.D."/>
            <person name="Sugiyama J."/>
        </authorList>
    </citation>
    <scope>NUCLEOTIDE SEQUENCE [LARGE SCALE GENOMIC DNA]</scope>
    <source>
        <strain evidence="8">CBS 9802 / IAM 14324 / JCM 22182 / KY 12970</strain>
    </source>
</reference>
<sequence length="195" mass="23056">MRRRRTRVIDENTSAFDLVGSPDPVSNLRPVQYRSIFGDREVPLDNLTPLDPSVHPYTEEYPTEGALATGMTPRLAALRRRYELYDMAWRLHRRRMDDHSQTFWSRVNIAFEEDKQAYIERAQQRAKLANQPFDADAALPEFYAAWLARHRLEYKDYNAELWRLTWSALAPAMMAKLRNWRWRFEVWRAGASGHA</sequence>
<reference evidence="7 8" key="1">
    <citation type="journal article" date="2011" name="J. Gen. Appl. Microbiol.">
        <title>Draft genome sequencing of the enigmatic basidiomycete Mixia osmundae.</title>
        <authorList>
            <person name="Nishida H."/>
            <person name="Nagatsuka Y."/>
            <person name="Sugiyama J."/>
        </authorList>
    </citation>
    <scope>NUCLEOTIDE SEQUENCE [LARGE SCALE GENOMIC DNA]</scope>
    <source>
        <strain evidence="8">CBS 9802 / IAM 14324 / JCM 22182 / KY 12970</strain>
    </source>
</reference>
<dbReference type="InParanoid" id="G7DSB2"/>
<protein>
    <submittedName>
        <fullName evidence="7">Uncharacterized protein</fullName>
    </submittedName>
</protein>
<dbReference type="PANTHER" id="PTHR31107:SF2">
    <property type="entry name" value="CYTOCHROME C OXIDASE ASSEMBLY FACTOR 8"/>
    <property type="match status" value="1"/>
</dbReference>
<keyword evidence="8" id="KW-1185">Reference proteome</keyword>
<dbReference type="AlphaFoldDB" id="G7DSB2"/>
<gene>
    <name evidence="7" type="primary">Mo00113</name>
    <name evidence="7" type="ORF">E5Q_00113</name>
</gene>
<comment type="caution">
    <text evidence="7">The sequence shown here is derived from an EMBL/GenBank/DDBJ whole genome shotgun (WGS) entry which is preliminary data.</text>
</comment>
<comment type="subcellular location">
    <subcellularLocation>
        <location evidence="1">Mitochondrion inner membrane</location>
        <topology evidence="1">Peripheral membrane protein</topology>
        <orientation evidence="1">Matrix side</orientation>
    </subcellularLocation>
</comment>
<keyword evidence="6" id="KW-0472">Membrane</keyword>
<keyword evidence="3" id="KW-0999">Mitochondrion inner membrane</keyword>
<dbReference type="Pfam" id="PF10231">
    <property type="entry name" value="COA8"/>
    <property type="match status" value="1"/>
</dbReference>
<dbReference type="Proteomes" id="UP000009131">
    <property type="component" value="Unassembled WGS sequence"/>
</dbReference>
<evidence type="ECO:0000256" key="6">
    <source>
        <dbReference type="ARBA" id="ARBA00023136"/>
    </source>
</evidence>
<dbReference type="InterPro" id="IPR018796">
    <property type="entry name" value="COA8"/>
</dbReference>
<evidence type="ECO:0000313" key="7">
    <source>
        <dbReference type="EMBL" id="GAA93472.1"/>
    </source>
</evidence>
<keyword evidence="4" id="KW-0809">Transit peptide</keyword>
<accession>G7DSB2</accession>
<proteinExistence type="inferred from homology"/>
<dbReference type="eggNOG" id="ENOG502S86P">
    <property type="taxonomic scope" value="Eukaryota"/>
</dbReference>
<organism evidence="7 8">
    <name type="scientific">Mixia osmundae (strain CBS 9802 / IAM 14324 / JCM 22182 / KY 12970)</name>
    <dbReference type="NCBI Taxonomy" id="764103"/>
    <lineage>
        <taxon>Eukaryota</taxon>
        <taxon>Fungi</taxon>
        <taxon>Dikarya</taxon>
        <taxon>Basidiomycota</taxon>
        <taxon>Pucciniomycotina</taxon>
        <taxon>Mixiomycetes</taxon>
        <taxon>Mixiales</taxon>
        <taxon>Mixiaceae</taxon>
        <taxon>Mixia</taxon>
    </lineage>
</organism>
<evidence type="ECO:0000256" key="4">
    <source>
        <dbReference type="ARBA" id="ARBA00022946"/>
    </source>
</evidence>
<evidence type="ECO:0000256" key="3">
    <source>
        <dbReference type="ARBA" id="ARBA00022792"/>
    </source>
</evidence>
<dbReference type="OMA" id="YYAPLFP"/>
<dbReference type="EMBL" id="BABT02000005">
    <property type="protein sequence ID" value="GAA93472.1"/>
    <property type="molecule type" value="Genomic_DNA"/>
</dbReference>
<evidence type="ECO:0000256" key="2">
    <source>
        <dbReference type="ARBA" id="ARBA00005453"/>
    </source>
</evidence>
<comment type="similarity">
    <text evidence="2">Belongs to the COA8 family.</text>
</comment>